<dbReference type="Gene3D" id="3.40.30.10">
    <property type="entry name" value="Glutaredoxin"/>
    <property type="match status" value="1"/>
</dbReference>
<organism evidence="1 2">
    <name type="scientific">Ophiobolus disseminans</name>
    <dbReference type="NCBI Taxonomy" id="1469910"/>
    <lineage>
        <taxon>Eukaryota</taxon>
        <taxon>Fungi</taxon>
        <taxon>Dikarya</taxon>
        <taxon>Ascomycota</taxon>
        <taxon>Pezizomycotina</taxon>
        <taxon>Dothideomycetes</taxon>
        <taxon>Pleosporomycetidae</taxon>
        <taxon>Pleosporales</taxon>
        <taxon>Pleosporineae</taxon>
        <taxon>Phaeosphaeriaceae</taxon>
        <taxon>Ophiobolus</taxon>
    </lineage>
</organism>
<evidence type="ECO:0000313" key="1">
    <source>
        <dbReference type="EMBL" id="KAF2818803.1"/>
    </source>
</evidence>
<protein>
    <recommendedName>
        <fullName evidence="3">GST N-terminal domain-containing protein</fullName>
    </recommendedName>
</protein>
<sequence>MSSILTNTKTTIWIWPSGLFPRRVLYYFLAKGINVSTLKSHNIILIPIDLIISPLSLQSKTGHEPRPADTSLPVLRIEHSDGRITWIRESLAILHYLEELFPPSAGYPDLQGSSAEQRAQMRDMLSVLGEAMHWSLVSLIHSNTSTTNWSGLDEEQMSAVTAAHADQKHIVLLLRLEKWVEERVSHGIMDYVTFAGLGLLAQVEYAEMMFGTDWVADHVVLRTWVEELKGEPWYVSNERLKDVERSGDWSTLMGN</sequence>
<evidence type="ECO:0008006" key="3">
    <source>
        <dbReference type="Google" id="ProtNLM"/>
    </source>
</evidence>
<proteinExistence type="predicted"/>
<dbReference type="InterPro" id="IPR036249">
    <property type="entry name" value="Thioredoxin-like_sf"/>
</dbReference>
<dbReference type="SUPFAM" id="SSF52833">
    <property type="entry name" value="Thioredoxin-like"/>
    <property type="match status" value="1"/>
</dbReference>
<accession>A0A6A6ZDN9</accession>
<name>A0A6A6ZDN9_9PLEO</name>
<dbReference type="OrthoDB" id="3587182at2759"/>
<dbReference type="Proteomes" id="UP000799424">
    <property type="component" value="Unassembled WGS sequence"/>
</dbReference>
<gene>
    <name evidence="1" type="ORF">CC86DRAFT_472659</name>
</gene>
<dbReference type="Gene3D" id="1.20.1050.10">
    <property type="match status" value="1"/>
</dbReference>
<reference evidence="1" key="1">
    <citation type="journal article" date="2020" name="Stud. Mycol.">
        <title>101 Dothideomycetes genomes: a test case for predicting lifestyles and emergence of pathogens.</title>
        <authorList>
            <person name="Haridas S."/>
            <person name="Albert R."/>
            <person name="Binder M."/>
            <person name="Bloem J."/>
            <person name="Labutti K."/>
            <person name="Salamov A."/>
            <person name="Andreopoulos B."/>
            <person name="Baker S."/>
            <person name="Barry K."/>
            <person name="Bills G."/>
            <person name="Bluhm B."/>
            <person name="Cannon C."/>
            <person name="Castanera R."/>
            <person name="Culley D."/>
            <person name="Daum C."/>
            <person name="Ezra D."/>
            <person name="Gonzalez J."/>
            <person name="Henrissat B."/>
            <person name="Kuo A."/>
            <person name="Liang C."/>
            <person name="Lipzen A."/>
            <person name="Lutzoni F."/>
            <person name="Magnuson J."/>
            <person name="Mondo S."/>
            <person name="Nolan M."/>
            <person name="Ohm R."/>
            <person name="Pangilinan J."/>
            <person name="Park H.-J."/>
            <person name="Ramirez L."/>
            <person name="Alfaro M."/>
            <person name="Sun H."/>
            <person name="Tritt A."/>
            <person name="Yoshinaga Y."/>
            <person name="Zwiers L.-H."/>
            <person name="Turgeon B."/>
            <person name="Goodwin S."/>
            <person name="Spatafora J."/>
            <person name="Crous P."/>
            <person name="Grigoriev I."/>
        </authorList>
    </citation>
    <scope>NUCLEOTIDE SEQUENCE</scope>
    <source>
        <strain evidence="1">CBS 113818</strain>
    </source>
</reference>
<dbReference type="EMBL" id="MU006249">
    <property type="protein sequence ID" value="KAF2818803.1"/>
    <property type="molecule type" value="Genomic_DNA"/>
</dbReference>
<keyword evidence="2" id="KW-1185">Reference proteome</keyword>
<dbReference type="AlphaFoldDB" id="A0A6A6ZDN9"/>
<evidence type="ECO:0000313" key="2">
    <source>
        <dbReference type="Proteomes" id="UP000799424"/>
    </source>
</evidence>